<protein>
    <submittedName>
        <fullName evidence="2">Uncharacterized protein</fullName>
    </submittedName>
</protein>
<dbReference type="EMBL" id="JAEPRB010000297">
    <property type="protein sequence ID" value="KAG2217444.1"/>
    <property type="molecule type" value="Genomic_DNA"/>
</dbReference>
<gene>
    <name evidence="2" type="ORF">INT45_009643</name>
</gene>
<accession>A0A8H7RUU2</accession>
<comment type="caution">
    <text evidence="2">The sequence shown here is derived from an EMBL/GenBank/DDBJ whole genome shotgun (WGS) entry which is preliminary data.</text>
</comment>
<organism evidence="2 3">
    <name type="scientific">Circinella minor</name>
    <dbReference type="NCBI Taxonomy" id="1195481"/>
    <lineage>
        <taxon>Eukaryota</taxon>
        <taxon>Fungi</taxon>
        <taxon>Fungi incertae sedis</taxon>
        <taxon>Mucoromycota</taxon>
        <taxon>Mucoromycotina</taxon>
        <taxon>Mucoromycetes</taxon>
        <taxon>Mucorales</taxon>
        <taxon>Lichtheimiaceae</taxon>
        <taxon>Circinella</taxon>
    </lineage>
</organism>
<reference evidence="2 3" key="1">
    <citation type="submission" date="2020-12" db="EMBL/GenBank/DDBJ databases">
        <title>Metabolic potential, ecology and presence of endohyphal bacteria is reflected in genomic diversity of Mucoromycotina.</title>
        <authorList>
            <person name="Muszewska A."/>
            <person name="Okrasinska A."/>
            <person name="Steczkiewicz K."/>
            <person name="Drgas O."/>
            <person name="Orlowska M."/>
            <person name="Perlinska-Lenart U."/>
            <person name="Aleksandrzak-Piekarczyk T."/>
            <person name="Szatraj K."/>
            <person name="Zielenkiewicz U."/>
            <person name="Pilsyk S."/>
            <person name="Malc E."/>
            <person name="Mieczkowski P."/>
            <person name="Kruszewska J.S."/>
            <person name="Biernat P."/>
            <person name="Pawlowska J."/>
        </authorList>
    </citation>
    <scope>NUCLEOTIDE SEQUENCE [LARGE SCALE GENOMIC DNA]</scope>
    <source>
        <strain evidence="2 3">CBS 142.35</strain>
    </source>
</reference>
<sequence length="526" mass="59405">MLNVSATTTTTTTAAAAAPTTPTTTAATTAAATVQQFSLIDMLALFIYEESSRKELLYHAQYDNQDKENGVYQDVFDGDTYKEMKAEGHFANPLDIALSLYTDVFSLGPNGQLAIMIQTAILLGPKAPRNLFSFLKPLLSELETLQLTGILVKADDQKIYHSRTHLLLATGDLPATTKMALHVGHTAKLGCRVCEVEGSPVTTINKNKKEVKSGMYFIPQRNSPALHTRLTYTKGDPSKGVKKKTRFQKLSSFKSPTFFSLDCMLLICHGIVRQFWKLIIGIYGSGGNPFYLKPTGGISLATIFINKIYIVSTIVIHHFKDQQTKNAIMTLVNTYNIVFSKSITNKDIQRVDTDHYLTHLSLFMRSMGPMSFYSAYVMEHAIGEIKQKIKSRSALSVNAGNVMYKLAAHHYNERIKNQTSNLSMNNDKQILTTSWNNDDDCEIWGLFWMGIISEYARYDFETCLRNYWHIHINDLNDNINLTVEFGSRLWLNERDVTGSSYQNQDGHRRDDFYVKLMINVAINWVL</sequence>
<dbReference type="Proteomes" id="UP000646827">
    <property type="component" value="Unassembled WGS sequence"/>
</dbReference>
<name>A0A8H7RUU2_9FUNG</name>
<evidence type="ECO:0000256" key="1">
    <source>
        <dbReference type="SAM" id="MobiDB-lite"/>
    </source>
</evidence>
<evidence type="ECO:0000313" key="3">
    <source>
        <dbReference type="Proteomes" id="UP000646827"/>
    </source>
</evidence>
<dbReference type="AlphaFoldDB" id="A0A8H7RUU2"/>
<evidence type="ECO:0000313" key="2">
    <source>
        <dbReference type="EMBL" id="KAG2217444.1"/>
    </source>
</evidence>
<feature type="region of interest" description="Disordered" evidence="1">
    <location>
        <begin position="1"/>
        <end position="21"/>
    </location>
</feature>
<dbReference type="OrthoDB" id="2289822at2759"/>
<keyword evidence="3" id="KW-1185">Reference proteome</keyword>
<proteinExistence type="predicted"/>